<dbReference type="Proteomes" id="UP000076587">
    <property type="component" value="Unassembled WGS sequence"/>
</dbReference>
<gene>
    <name evidence="2" type="ORF">N482_00280</name>
</gene>
<feature type="transmembrane region" description="Helical" evidence="1">
    <location>
        <begin position="34"/>
        <end position="51"/>
    </location>
</feature>
<comment type="caution">
    <text evidence="2">The sequence shown here is derived from an EMBL/GenBank/DDBJ whole genome shotgun (WGS) entry which is preliminary data.</text>
</comment>
<sequence length="73" mass="8569">MSWQVVAITVLIIVILAFLLYKTVLWAKKMPKSAFFFMAFMPLIALFPIPPPQFKNLEKAKQTQRKKQKQDEK</sequence>
<accession>A0A161XY90</accession>
<dbReference type="PATRIC" id="fig|1365253.3.peg.59"/>
<keyword evidence="1" id="KW-0812">Transmembrane</keyword>
<evidence type="ECO:0000313" key="2">
    <source>
        <dbReference type="EMBL" id="KZN58855.1"/>
    </source>
</evidence>
<keyword evidence="1" id="KW-1133">Transmembrane helix</keyword>
<dbReference type="OrthoDB" id="6272280at2"/>
<proteinExistence type="predicted"/>
<dbReference type="EMBL" id="AUXT01000001">
    <property type="protein sequence ID" value="KZN58855.1"/>
    <property type="molecule type" value="Genomic_DNA"/>
</dbReference>
<evidence type="ECO:0000256" key="1">
    <source>
        <dbReference type="SAM" id="Phobius"/>
    </source>
</evidence>
<evidence type="ECO:0000313" key="3">
    <source>
        <dbReference type="Proteomes" id="UP000076587"/>
    </source>
</evidence>
<feature type="transmembrane region" description="Helical" evidence="1">
    <location>
        <begin position="6"/>
        <end position="27"/>
    </location>
</feature>
<reference evidence="2 3" key="1">
    <citation type="submission" date="2013-07" db="EMBL/GenBank/DDBJ databases">
        <title>Comparative Genomic and Metabolomic Analysis of Twelve Strains of Pseudoalteromonas luteoviolacea.</title>
        <authorList>
            <person name="Vynne N.G."/>
            <person name="Mansson M."/>
            <person name="Gram L."/>
        </authorList>
    </citation>
    <scope>NUCLEOTIDE SEQUENCE [LARGE SCALE GENOMIC DNA]</scope>
    <source>
        <strain evidence="2 3">NCIMB 1942</strain>
    </source>
</reference>
<name>A0A161XY90_9GAMM</name>
<keyword evidence="1" id="KW-0472">Membrane</keyword>
<protein>
    <submittedName>
        <fullName evidence="2">Uncharacterized protein</fullName>
    </submittedName>
</protein>
<dbReference type="AlphaFoldDB" id="A0A161XY90"/>
<organism evidence="2 3">
    <name type="scientific">Pseudoalteromonas luteoviolacea NCIMB 1942</name>
    <dbReference type="NCBI Taxonomy" id="1365253"/>
    <lineage>
        <taxon>Bacteria</taxon>
        <taxon>Pseudomonadati</taxon>
        <taxon>Pseudomonadota</taxon>
        <taxon>Gammaproteobacteria</taxon>
        <taxon>Alteromonadales</taxon>
        <taxon>Pseudoalteromonadaceae</taxon>
        <taxon>Pseudoalteromonas</taxon>
    </lineage>
</organism>